<dbReference type="Gene3D" id="3.40.50.300">
    <property type="entry name" value="P-loop containing nucleotide triphosphate hydrolases"/>
    <property type="match status" value="1"/>
</dbReference>
<dbReference type="OrthoDB" id="2546325at2759"/>
<feature type="non-terminal residue" evidence="4">
    <location>
        <position position="2037"/>
    </location>
</feature>
<dbReference type="GeneID" id="28824453"/>
<dbReference type="PANTHER" id="PTHR10039:SF11">
    <property type="entry name" value="NACHT DOMAIN PROTEIN (AFU_ORTHOLOGUE AFUA_1G01490)"/>
    <property type="match status" value="1"/>
</dbReference>
<gene>
    <name evidence="4" type="ORF">LY89DRAFT_683570</name>
</gene>
<dbReference type="InterPro" id="IPR011990">
    <property type="entry name" value="TPR-like_helical_dom_sf"/>
</dbReference>
<evidence type="ECO:0000256" key="1">
    <source>
        <dbReference type="ARBA" id="ARBA00022737"/>
    </source>
</evidence>
<dbReference type="EMBL" id="KQ947412">
    <property type="protein sequence ID" value="KUJ18660.1"/>
    <property type="molecule type" value="Genomic_DNA"/>
</dbReference>
<dbReference type="SUPFAM" id="SSF52540">
    <property type="entry name" value="P-loop containing nucleoside triphosphate hydrolases"/>
    <property type="match status" value="1"/>
</dbReference>
<dbReference type="STRING" id="149040.A0A194XEP4"/>
<protein>
    <recommendedName>
        <fullName evidence="3">Nephrocystin 3-like N-terminal domain-containing protein</fullName>
    </recommendedName>
</protein>
<dbReference type="Gene3D" id="1.25.40.10">
    <property type="entry name" value="Tetratricopeptide repeat domain"/>
    <property type="match status" value="2"/>
</dbReference>
<evidence type="ECO:0000313" key="5">
    <source>
        <dbReference type="Proteomes" id="UP000070700"/>
    </source>
</evidence>
<dbReference type="Proteomes" id="UP000070700">
    <property type="component" value="Unassembled WGS sequence"/>
</dbReference>
<evidence type="ECO:0000256" key="2">
    <source>
        <dbReference type="SAM" id="MobiDB-lite"/>
    </source>
</evidence>
<evidence type="ECO:0000259" key="3">
    <source>
        <dbReference type="Pfam" id="PF24883"/>
    </source>
</evidence>
<dbReference type="PANTHER" id="PTHR10039">
    <property type="entry name" value="AMELOGENIN"/>
    <property type="match status" value="1"/>
</dbReference>
<dbReference type="KEGG" id="psco:LY89DRAFT_683570"/>
<reference evidence="4 5" key="1">
    <citation type="submission" date="2015-10" db="EMBL/GenBank/DDBJ databases">
        <title>Full genome of DAOMC 229536 Phialocephala scopiformis, a fungal endophyte of spruce producing the potent anti-insectan compound rugulosin.</title>
        <authorList>
            <consortium name="DOE Joint Genome Institute"/>
            <person name="Walker A.K."/>
            <person name="Frasz S.L."/>
            <person name="Seifert K.A."/>
            <person name="Miller J.D."/>
            <person name="Mondo S.J."/>
            <person name="Labutti K."/>
            <person name="Lipzen A."/>
            <person name="Dockter R."/>
            <person name="Kennedy M."/>
            <person name="Grigoriev I.V."/>
            <person name="Spatafora J.W."/>
        </authorList>
    </citation>
    <scope>NUCLEOTIDE SEQUENCE [LARGE SCALE GENOMIC DNA]</scope>
    <source>
        <strain evidence="4 5">CBS 120377</strain>
    </source>
</reference>
<keyword evidence="5" id="KW-1185">Reference proteome</keyword>
<proteinExistence type="predicted"/>
<evidence type="ECO:0000313" key="4">
    <source>
        <dbReference type="EMBL" id="KUJ18660.1"/>
    </source>
</evidence>
<dbReference type="Pfam" id="PF24883">
    <property type="entry name" value="NPHP3_N"/>
    <property type="match status" value="1"/>
</dbReference>
<organism evidence="4 5">
    <name type="scientific">Mollisia scopiformis</name>
    <name type="common">Conifer needle endophyte fungus</name>
    <name type="synonym">Phialocephala scopiformis</name>
    <dbReference type="NCBI Taxonomy" id="149040"/>
    <lineage>
        <taxon>Eukaryota</taxon>
        <taxon>Fungi</taxon>
        <taxon>Dikarya</taxon>
        <taxon>Ascomycota</taxon>
        <taxon>Pezizomycotina</taxon>
        <taxon>Leotiomycetes</taxon>
        <taxon>Helotiales</taxon>
        <taxon>Mollisiaceae</taxon>
        <taxon>Mollisia</taxon>
    </lineage>
</organism>
<keyword evidence="1" id="KW-0677">Repeat</keyword>
<dbReference type="InterPro" id="IPR027417">
    <property type="entry name" value="P-loop_NTPase"/>
</dbReference>
<sequence>MPPSAQKSHTNGASTQVTKEISKPATSTVETFEVQRNGASNSDARKITILRDAVQRVVANYRSKFHNSTDEFLGSCTTIDKFFDYVAGIRLRQIPHHSSRWDKVLKWAEFFAAQVYGYSDEVGHFLASSDRAASIIWASCRSLLELGRENIDVLEKVFGVFYSCGLTLGVFLRQHELFHETEEFQLILGNCYAELLKLVTGINLFYSRKESSGNFSVRIFSERFSRSINSFYSHSDSFTDAIWSTKIGTSSTSGDISVELIREFLIPHDRVTRLLTTTRTTRTTRADFTCEWFDRYLTDFMRSGKERLIVSGKPRTGKSVLAEWTIERLQTLSGRRASEVISYSIDPDLKNELTTLSVVKALLLQMLQLNVGDNDLYNSLVQAYELSRKGSPSSHVENALWTALQAGFASGRNHTIIIDGIDQLKSGESDVNKLLGRLDSIVARHSKTKVILFSRPLSNTITNATQKHAHFAITPQHTRQDIRHFAEFLLSSSTSHTVLNQEDRATAITKLADISDGSFGWVVQAVDILKTETTSGGTLKKLDSLPKTLDAIISQVISTVDLKQRDAKSLLAWLLVSQRPFLLTETKQLFEIDQANSTRAPRNTRVEDDVIKALGPLIVIRDGFVRFANLVIKQELVHRAATVTDFKNTGAFPFHIQEAHYDLTIRSLAYIKMSLTRPAHPTTSPLGDYELDELFNQYDLLQYATRYWAWHFEASPMHEPTVQHKITQGFKTVFPHTTMLPIIEGSCFQYQSTYQDAVDHHLLGLSLRRLVIGENTESVLQTLLNLAVLKELTLQSTEVNEYYYEAWKIAYTLKLASIATTCAHRYIERTSTIKITSKSTTAIRRSEMLEYIIMIYRETKVSQTEILTYLEILVTLYVTIGETEKVSKLRREIYELHVKIYGRSAPQTLRAHGVLVTTISTSSKEEEVQEITESNYREVSRTLPATDPKRLALTWSMIDIYTKRKDTRRVEELLVSLWQSWTRHAHTHKDSKTQQQRIDIALRYVEFLKIHDRKAEAENILRGVATDLEQSDTEDEEIIKRTRVIGNELTVLGSVAAARGIFQRIWAFYVKTGKTNTSEAKSVSTQLEETTNHSITETTTETITLREIFDTVITKTTTKTIDTRTVHTSITLIETYWNEQRWEEVIKVSTVTLTRLWAGWTSTELRTPLPTNYLSETVTIIRRLYTSYWKLRQLENAETTLKRLFYAVLSTPKSSDDLLFSTKKDLIDFYETNGMFEKSVIIYRDVYPEIEKRKGKTDTLTIKTLYALGDTSKRVNDLKNAEFAYRTIHTNLGSEVCHRDSIRAAEALIAIYEQHRQYSDAQKIYHSIWQMFLKHGKEYDFKPDWSESLYEKYVRSFKQDPKVEYTTLRQLAIEYRKALVRFYGLDHESTIKATLGLAEIDEEKPEHREESIAMYEDADKHSREAPNGQISEFTLNRVGTNRRRLPHLYSISQLSTSPKAIPLYEQEWYTYHTKHGYSHGDSLKWLSLLAIAFAKQNNAESKTRATSSFHTSVTEILKKEKNSQRLWDSGSGLANVYLKAGMKSEGEQLLQQIRSQVIFGDSSLAQSLGVTSSNNLDRRTWVFLVSFQTTLHGTRQMYTAIMADLINEVFLYDSYRRIVSQKAPFLDSFAHGARLLQFMRDVHDEPSHARVEKELLEYFSTNLSAPKTINSSVLREFFEIALVEIHHQDMDISLLKAGTTSVVNYFDKGKYAEAHDMAFLVDRFQQFVGGYGSVEKIDYGLQIALAVAGYKNTKVPDAKLKTAMLELSGKIVKQLVQETRAGHVLLADIPLKDLNAASGLLGELGYLDELEYILTVLWKARTFQLLWPASTIVSLGRRLVETEFARSHHASAIHLCEDMCYNLRRVWGALDATTLDMHILLSEFYTSSEQYRKAMQVHEDVLRDTVSDKGEEINQAEAAAIAVRHLELLRRAYQRLGGWDKDPQVYVDLYQQLAHVFGSEENWKKAQIQGVEKWSTKGVDSVGVWVRPVSFEWMESEGMRKHANYLRRSLRSGAEWKMAHSNGGRLLRSYSGRSLVA</sequence>
<name>A0A194XEP4_MOLSC</name>
<dbReference type="RefSeq" id="XP_018073015.1">
    <property type="nucleotide sequence ID" value="XM_018214727.1"/>
</dbReference>
<accession>A0A194XEP4</accession>
<feature type="region of interest" description="Disordered" evidence="2">
    <location>
        <begin position="1"/>
        <end position="26"/>
    </location>
</feature>
<dbReference type="InParanoid" id="A0A194XEP4"/>
<dbReference type="InterPro" id="IPR056884">
    <property type="entry name" value="NPHP3-like_N"/>
</dbReference>
<feature type="domain" description="Nephrocystin 3-like N-terminal" evidence="3">
    <location>
        <begin position="289"/>
        <end position="455"/>
    </location>
</feature>